<reference evidence="17" key="1">
    <citation type="journal article" date="2018" name="Nat. Microbiol.">
        <title>Leveraging single-cell genomics to expand the fungal tree of life.</title>
        <authorList>
            <person name="Ahrendt S.R."/>
            <person name="Quandt C.A."/>
            <person name="Ciobanu D."/>
            <person name="Clum A."/>
            <person name="Salamov A."/>
            <person name="Andreopoulos B."/>
            <person name="Cheng J.F."/>
            <person name="Woyke T."/>
            <person name="Pelin A."/>
            <person name="Henrissat B."/>
            <person name="Reynolds N.K."/>
            <person name="Benny G.L."/>
            <person name="Smith M.E."/>
            <person name="James T.Y."/>
            <person name="Grigoriev I.V."/>
        </authorList>
    </citation>
    <scope>NUCLEOTIDE SEQUENCE [LARGE SCALE GENOMIC DNA]</scope>
    <source>
        <strain evidence="17">Baker2002</strain>
    </source>
</reference>
<name>A0A4V1J3S2_9ASCO</name>
<protein>
    <recommendedName>
        <fullName evidence="6">Amino-acid acetyltransferase, mitochondrial</fullName>
        <ecNumber evidence="5">2.3.1.1</ecNumber>
    </recommendedName>
    <alternativeName>
        <fullName evidence="12">Glutamate N-acetyltransferase</fullName>
    </alternativeName>
    <alternativeName>
        <fullName evidence="13">N-acetylglutamate synthase</fullName>
    </alternativeName>
</protein>
<evidence type="ECO:0000256" key="13">
    <source>
        <dbReference type="ARBA" id="ARBA00033251"/>
    </source>
</evidence>
<evidence type="ECO:0000256" key="4">
    <source>
        <dbReference type="ARBA" id="ARBA00008694"/>
    </source>
</evidence>
<dbReference type="GO" id="GO:0005759">
    <property type="term" value="C:mitochondrial matrix"/>
    <property type="evidence" value="ECO:0007669"/>
    <property type="project" value="TreeGrafter"/>
</dbReference>
<comment type="subcellular location">
    <subcellularLocation>
        <location evidence="2">Mitochondrion</location>
    </subcellularLocation>
</comment>
<evidence type="ECO:0000256" key="1">
    <source>
        <dbReference type="ARBA" id="ARBA00002294"/>
    </source>
</evidence>
<dbReference type="Proteomes" id="UP000268321">
    <property type="component" value="Unassembled WGS sequence"/>
</dbReference>
<feature type="domain" description="N-acetyltransferase" evidence="15">
    <location>
        <begin position="387"/>
        <end position="543"/>
    </location>
</feature>
<keyword evidence="10" id="KW-0496">Mitochondrion</keyword>
<accession>A0A4V1J3S2</accession>
<keyword evidence="8 16" id="KW-0808">Transferase</keyword>
<keyword evidence="17" id="KW-1185">Reference proteome</keyword>
<evidence type="ECO:0000256" key="2">
    <source>
        <dbReference type="ARBA" id="ARBA00004173"/>
    </source>
</evidence>
<dbReference type="AlphaFoldDB" id="A0A4V1J3S2"/>
<dbReference type="GO" id="GO:0006526">
    <property type="term" value="P:L-arginine biosynthetic process"/>
    <property type="evidence" value="ECO:0007669"/>
    <property type="project" value="UniProtKB-UniPathway"/>
</dbReference>
<dbReference type="PANTHER" id="PTHR23342">
    <property type="entry name" value="N-ACETYLGLUTAMATE SYNTHASE"/>
    <property type="match status" value="1"/>
</dbReference>
<keyword evidence="7" id="KW-0028">Amino-acid biosynthesis</keyword>
<evidence type="ECO:0000256" key="5">
    <source>
        <dbReference type="ARBA" id="ARBA00012697"/>
    </source>
</evidence>
<evidence type="ECO:0000256" key="8">
    <source>
        <dbReference type="ARBA" id="ARBA00022679"/>
    </source>
</evidence>
<evidence type="ECO:0000256" key="9">
    <source>
        <dbReference type="ARBA" id="ARBA00022946"/>
    </source>
</evidence>
<comment type="catalytic activity">
    <reaction evidence="14">
        <text>L-glutamate + acetyl-CoA = N-acetyl-L-glutamate + CoA + H(+)</text>
        <dbReference type="Rhea" id="RHEA:24292"/>
        <dbReference type="ChEBI" id="CHEBI:15378"/>
        <dbReference type="ChEBI" id="CHEBI:29985"/>
        <dbReference type="ChEBI" id="CHEBI:44337"/>
        <dbReference type="ChEBI" id="CHEBI:57287"/>
        <dbReference type="ChEBI" id="CHEBI:57288"/>
        <dbReference type="EC" id="2.3.1.1"/>
    </reaction>
</comment>
<dbReference type="UniPathway" id="UPA00068"/>
<dbReference type="GO" id="GO:0004042">
    <property type="term" value="F:L-glutamate N-acetyltransferase activity"/>
    <property type="evidence" value="ECO:0007669"/>
    <property type="project" value="TreeGrafter"/>
</dbReference>
<dbReference type="Gene3D" id="3.40.630.30">
    <property type="match status" value="1"/>
</dbReference>
<evidence type="ECO:0000256" key="3">
    <source>
        <dbReference type="ARBA" id="ARBA00004925"/>
    </source>
</evidence>
<keyword evidence="9" id="KW-0809">Transit peptide</keyword>
<comment type="pathway">
    <text evidence="3">Amino-acid biosynthesis; L-arginine biosynthesis; N(2)-acetyl-L-ornithine from L-glutamate: step 1/4.</text>
</comment>
<evidence type="ECO:0000313" key="17">
    <source>
        <dbReference type="Proteomes" id="UP000268321"/>
    </source>
</evidence>
<dbReference type="EC" id="2.3.1.1" evidence="5"/>
<dbReference type="EMBL" id="ML004428">
    <property type="protein sequence ID" value="RKP33049.1"/>
    <property type="molecule type" value="Genomic_DNA"/>
</dbReference>
<evidence type="ECO:0000259" key="15">
    <source>
        <dbReference type="PROSITE" id="PS51731"/>
    </source>
</evidence>
<evidence type="ECO:0000256" key="7">
    <source>
        <dbReference type="ARBA" id="ARBA00022605"/>
    </source>
</evidence>
<comment type="function">
    <text evidence="1">N-acetylglutamate synthase involved in arginine biosynthesis.</text>
</comment>
<keyword evidence="11" id="KW-0012">Acyltransferase</keyword>
<sequence>MSTFTNLNKQFVYNFAVNKLVTKAKKDLILSILQSTTTKREAREYLNKTFFYNHENDDSLQIKKNQLNLFVNRFSSAENPFLNMHEEEDEKLAKIPLRIAIFKFHISDMTVEDLNGTAETLQRFINFGISPIIVLDTGTLENTSYKQSSFYMNSQVQKILKHLFASAKDGFQALEATILSCPLLSKGKVSSDPLEQIMILIYQGITQIVLPIVYDTSNGCQQFINAISALRHLCYDLLSTPDLLTIEKIIFIDKNGGVPSVQRNQSSHVFINLSQEFSDIVSELFIGYLDPKICDIHLDNLVLMNEVLNLAALKSSQETTGIITTPSMLSLNDDQLNPIIYNVLTDRPVILSSLSSSGKRTPQLLTSIIKRGFPVTVLEEDTYNGHFTFENLVRDNLVSQERLFGLLYDSFGKTLLAEEYFKRINESIATVIIIDDYDSAAIITWETLSTRERIAYWNKFAIAKKNQGLPSVADIMFKLISKAHQSEFIWRSRSNPVNKWYLRDVAAQQTSRTQCKLYFTGEIFKNRMGTKIDGTENQTVDITQKLRLYSEVVKNIPPSFR</sequence>
<evidence type="ECO:0000256" key="10">
    <source>
        <dbReference type="ARBA" id="ARBA00023128"/>
    </source>
</evidence>
<dbReference type="PANTHER" id="PTHR23342:SF4">
    <property type="entry name" value="AMINO-ACID ACETYLTRANSFERASE, MITOCHONDRIAL"/>
    <property type="match status" value="1"/>
</dbReference>
<proteinExistence type="inferred from homology"/>
<dbReference type="PROSITE" id="PS51731">
    <property type="entry name" value="GNAT_NAGS"/>
    <property type="match status" value="1"/>
</dbReference>
<evidence type="ECO:0000313" key="16">
    <source>
        <dbReference type="EMBL" id="RKP33049.1"/>
    </source>
</evidence>
<gene>
    <name evidence="16" type="ORF">METBISCDRAFT_11214</name>
</gene>
<evidence type="ECO:0000256" key="11">
    <source>
        <dbReference type="ARBA" id="ARBA00023315"/>
    </source>
</evidence>
<dbReference type="GO" id="GO:0006592">
    <property type="term" value="P:ornithine biosynthetic process"/>
    <property type="evidence" value="ECO:0007669"/>
    <property type="project" value="TreeGrafter"/>
</dbReference>
<comment type="similarity">
    <text evidence="4">Belongs to the acetyltransferase family.</text>
</comment>
<evidence type="ECO:0000256" key="12">
    <source>
        <dbReference type="ARBA" id="ARBA00030346"/>
    </source>
</evidence>
<dbReference type="Pfam" id="PF04768">
    <property type="entry name" value="NAT"/>
    <property type="match status" value="1"/>
</dbReference>
<dbReference type="InterPro" id="IPR006855">
    <property type="entry name" value="Vertebrate-like_GNAT_dom"/>
</dbReference>
<evidence type="ECO:0000256" key="6">
    <source>
        <dbReference type="ARBA" id="ARBA00018802"/>
    </source>
</evidence>
<dbReference type="OrthoDB" id="5585968at2759"/>
<evidence type="ECO:0000256" key="14">
    <source>
        <dbReference type="ARBA" id="ARBA00048372"/>
    </source>
</evidence>
<organism evidence="16 17">
    <name type="scientific">Metschnikowia bicuspidata</name>
    <dbReference type="NCBI Taxonomy" id="27322"/>
    <lineage>
        <taxon>Eukaryota</taxon>
        <taxon>Fungi</taxon>
        <taxon>Dikarya</taxon>
        <taxon>Ascomycota</taxon>
        <taxon>Saccharomycotina</taxon>
        <taxon>Pichiomycetes</taxon>
        <taxon>Metschnikowiaceae</taxon>
        <taxon>Metschnikowia</taxon>
    </lineage>
</organism>